<evidence type="ECO:0000313" key="3">
    <source>
        <dbReference type="EMBL" id="GEU43076.1"/>
    </source>
</evidence>
<evidence type="ECO:0000256" key="1">
    <source>
        <dbReference type="SAM" id="Coils"/>
    </source>
</evidence>
<dbReference type="InterPro" id="IPR043502">
    <property type="entry name" value="DNA/RNA_pol_sf"/>
</dbReference>
<accession>A0A6L2K164</accession>
<dbReference type="InterPro" id="IPR013103">
    <property type="entry name" value="RVT_2"/>
</dbReference>
<comment type="caution">
    <text evidence="3">The sequence shown here is derived from an EMBL/GenBank/DDBJ whole genome shotgun (WGS) entry which is preliminary data.</text>
</comment>
<feature type="domain" description="Reverse transcriptase Ty1/copia-type" evidence="2">
    <location>
        <begin position="471"/>
        <end position="589"/>
    </location>
</feature>
<feature type="domain" description="Reverse transcriptase Ty1/copia-type" evidence="2">
    <location>
        <begin position="590"/>
        <end position="663"/>
    </location>
</feature>
<dbReference type="EMBL" id="BKCJ010001659">
    <property type="protein sequence ID" value="GEU43076.1"/>
    <property type="molecule type" value="Genomic_DNA"/>
</dbReference>
<dbReference type="PANTHER" id="PTHR11439">
    <property type="entry name" value="GAG-POL-RELATED RETROTRANSPOSON"/>
    <property type="match status" value="1"/>
</dbReference>
<sequence>MAWQTDYCIMKEGMPIQSGRKSIPGMNSSEKEMERGNFPRLVYLYVFLINVFYDYRLVIPEEENKILKEISFKSAKSNTAAPVDDKEESFKQGRMIADMDEDVEVNLQETQAKAYNLDLQHSKKVLCMQDIDEEKPAEVEEVLKVVKAAKLFTEVVTNDEPTTTTVAQVPKSSAPRRRRGVVIQDLEETQVKKSERQNNEVMWYQALKRKPLTEAQARKNMMIYLKNMAGFKMNFFKGMTYSEIRPLFEKHYNSIQAFLEKEKEEEIAKKQRMDEEAEELKRHLQIVANDDDDVYTEATPLVSKVPVIDYQIHHENNKPYYKIIRADGTHKLFLSFITLLKNFDREDLETLWKLVKERFETTEPKNFSDDFLLNILKIMLEKPNIEANVWRDQKGGYGLAKVKSWKLFEFYGVYIITLTTTQMFLLVEKKYPLTYFTLEQMLNNVKLEVEEESKMSLELMWLVRRQLNERNKKNERGVVVRNKARLVAQGHQQEEGIDYDEVFAHVDRIKAIRIILAFASYMGFIVYQMDVKSAFLYGTIDEEVYVTQPPGFVDSKFPNKVYKVVKALYGLHQAPRAWYATLSTFLEKNDIIFGSTKKSWCDEFEELMKNRFQMSSMGELAFFLGLQVKQKEDGIFISQDKYVVKILKKFDFLSVKTASTPIETQKPLVKEEEAVDVDVSFYRRLILWQCKKQTNVANSTTEAKYVVAAHYCGQVLWIQNQLLDYGFNLINTKIYIDNESIICIVKNHVFHSKTKHIEIWHHFIRDAYEKKLIQVLKIYTDDNVADLLKKAFDVSSTMASVIICLATNQKITSLVNHQLRDMSHHQDIYDTPSLTKKVFSNMKRVGTGFFEVNTPLFENMLVPVVEEVGFSGVITPLFESMLVQAAEEVGQAQDDDGLKFQELMDLSTRLSNKVLDLESEVIDIKFSSTEKIAKLEDKVHKLEEENKILKEISFKSAKSDIAAPVDDKEESFKQGRMIADMDEDVEVNLQETQAKAYNLDLQHSKKVLRMQDIDEEELAEVEEVLEVVKAAKLFTEVVTNAEPTTTTAVAQEIAKKQRMDEEAEELKRHLQIVANDDDDVYTEATPLVSKNFDREDLETLWKLVKERFETTEPKNFSDEFLLNILKIMLEKPNIEANVWRDQKGRYGLAKVKSWKLFESYRVHIITLTTTQVFLLVKKKYPLTYFTLEKMLNNVKLEVEKESEMSLELLRLVKRQLNERYVPE</sequence>
<dbReference type="PANTHER" id="PTHR11439:SF495">
    <property type="entry name" value="REVERSE TRANSCRIPTASE, RNA-DEPENDENT DNA POLYMERASE-RELATED"/>
    <property type="match status" value="1"/>
</dbReference>
<keyword evidence="1" id="KW-0175">Coiled coil</keyword>
<dbReference type="SUPFAM" id="SSF56672">
    <property type="entry name" value="DNA/RNA polymerases"/>
    <property type="match status" value="1"/>
</dbReference>
<dbReference type="Pfam" id="PF07727">
    <property type="entry name" value="RVT_2"/>
    <property type="match status" value="2"/>
</dbReference>
<organism evidence="3">
    <name type="scientific">Tanacetum cinerariifolium</name>
    <name type="common">Dalmatian daisy</name>
    <name type="synonym">Chrysanthemum cinerariifolium</name>
    <dbReference type="NCBI Taxonomy" id="118510"/>
    <lineage>
        <taxon>Eukaryota</taxon>
        <taxon>Viridiplantae</taxon>
        <taxon>Streptophyta</taxon>
        <taxon>Embryophyta</taxon>
        <taxon>Tracheophyta</taxon>
        <taxon>Spermatophyta</taxon>
        <taxon>Magnoliopsida</taxon>
        <taxon>eudicotyledons</taxon>
        <taxon>Gunneridae</taxon>
        <taxon>Pentapetalae</taxon>
        <taxon>asterids</taxon>
        <taxon>campanulids</taxon>
        <taxon>Asterales</taxon>
        <taxon>Asteraceae</taxon>
        <taxon>Asteroideae</taxon>
        <taxon>Anthemideae</taxon>
        <taxon>Anthemidinae</taxon>
        <taxon>Tanacetum</taxon>
    </lineage>
</organism>
<reference evidence="3" key="1">
    <citation type="journal article" date="2019" name="Sci. Rep.">
        <title>Draft genome of Tanacetum cinerariifolium, the natural source of mosquito coil.</title>
        <authorList>
            <person name="Yamashiro T."/>
            <person name="Shiraishi A."/>
            <person name="Satake H."/>
            <person name="Nakayama K."/>
        </authorList>
    </citation>
    <scope>NUCLEOTIDE SEQUENCE</scope>
</reference>
<proteinExistence type="predicted"/>
<protein>
    <submittedName>
        <fullName evidence="3">Copia protein</fullName>
    </submittedName>
</protein>
<feature type="coiled-coil region" evidence="1">
    <location>
        <begin position="925"/>
        <end position="952"/>
    </location>
</feature>
<dbReference type="CDD" id="cd09272">
    <property type="entry name" value="RNase_HI_RT_Ty1"/>
    <property type="match status" value="1"/>
</dbReference>
<name>A0A6L2K164_TANCI</name>
<feature type="coiled-coil region" evidence="1">
    <location>
        <begin position="256"/>
        <end position="290"/>
    </location>
</feature>
<feature type="coiled-coil region" evidence="1">
    <location>
        <begin position="1049"/>
        <end position="1076"/>
    </location>
</feature>
<dbReference type="AlphaFoldDB" id="A0A6L2K164"/>
<gene>
    <name evidence="3" type="ORF">Tci_015054</name>
</gene>
<evidence type="ECO:0000259" key="2">
    <source>
        <dbReference type="Pfam" id="PF07727"/>
    </source>
</evidence>